<keyword evidence="10" id="KW-0496">Mitochondrion</keyword>
<dbReference type="InterPro" id="IPR036539">
    <property type="entry name" value="Cyt_c_oxidase_su7a_sf"/>
</dbReference>
<evidence type="ECO:0000256" key="1">
    <source>
        <dbReference type="ARBA" id="ARBA00004434"/>
    </source>
</evidence>
<sequence>HLRNTSFATYILSQASCSHFEKKVPEKQKLFQEDNGIPVHLKDGVADALLYRAIMSLNRHDAHSWRVGRSLYQLAIASLPKKQDCLQSSQQSSGSV</sequence>
<reference evidence="14" key="2">
    <citation type="submission" date="2025-09" db="UniProtKB">
        <authorList>
            <consortium name="Ensembl"/>
        </authorList>
    </citation>
    <scope>IDENTIFICATION</scope>
</reference>
<dbReference type="AlphaFoldDB" id="A0A8C9NZN4"/>
<evidence type="ECO:0000256" key="8">
    <source>
        <dbReference type="ARBA" id="ARBA00022990"/>
    </source>
</evidence>
<comment type="similarity">
    <text evidence="3">Belongs to the cytochrome c oxidase VIIa family.</text>
</comment>
<evidence type="ECO:0000256" key="4">
    <source>
        <dbReference type="ARBA" id="ARBA00022692"/>
    </source>
</evidence>
<evidence type="ECO:0000256" key="10">
    <source>
        <dbReference type="ARBA" id="ARBA00023128"/>
    </source>
</evidence>
<comment type="pathway">
    <text evidence="2">Energy metabolism; oxidative phosphorylation.</text>
</comment>
<evidence type="ECO:0000256" key="12">
    <source>
        <dbReference type="ARBA" id="ARBA00040282"/>
    </source>
</evidence>
<protein>
    <recommendedName>
        <fullName evidence="12">Cytochrome c oxidase subunit 7A2, mitochondrial</fullName>
    </recommendedName>
    <alternativeName>
        <fullName evidence="13">Cytochrome c oxidase subunit VIIa-liver/heart</fullName>
    </alternativeName>
</protein>
<keyword evidence="5" id="KW-0999">Mitochondrion inner membrane</keyword>
<evidence type="ECO:0000256" key="11">
    <source>
        <dbReference type="ARBA" id="ARBA00023136"/>
    </source>
</evidence>
<comment type="subcellular location">
    <subcellularLocation>
        <location evidence="1">Mitochondrion inner membrane</location>
        <topology evidence="1">Single-pass membrane protein</topology>
    </subcellularLocation>
</comment>
<dbReference type="GO" id="GO:0005743">
    <property type="term" value="C:mitochondrial inner membrane"/>
    <property type="evidence" value="ECO:0007669"/>
    <property type="project" value="UniProtKB-SubCell"/>
</dbReference>
<keyword evidence="8" id="KW-0007">Acetylation</keyword>
<keyword evidence="4" id="KW-0812">Transmembrane</keyword>
<dbReference type="FunFam" id="4.10.91.10:FF:000001">
    <property type="entry name" value="Cytochrome c oxidase subunit 7A1, mitochondrial"/>
    <property type="match status" value="1"/>
</dbReference>
<keyword evidence="15" id="KW-1185">Reference proteome</keyword>
<dbReference type="SUPFAM" id="SSF81419">
    <property type="entry name" value="Mitochondrial cytochrome c oxidase subunit VIIa"/>
    <property type="match status" value="1"/>
</dbReference>
<organism evidence="14 15">
    <name type="scientific">Spermophilus dauricus</name>
    <name type="common">Daurian ground squirrel</name>
    <dbReference type="NCBI Taxonomy" id="99837"/>
    <lineage>
        <taxon>Eukaryota</taxon>
        <taxon>Metazoa</taxon>
        <taxon>Chordata</taxon>
        <taxon>Craniata</taxon>
        <taxon>Vertebrata</taxon>
        <taxon>Euteleostomi</taxon>
        <taxon>Mammalia</taxon>
        <taxon>Eutheria</taxon>
        <taxon>Euarchontoglires</taxon>
        <taxon>Glires</taxon>
        <taxon>Rodentia</taxon>
        <taxon>Sciuromorpha</taxon>
        <taxon>Sciuridae</taxon>
        <taxon>Xerinae</taxon>
        <taxon>Marmotini</taxon>
        <taxon>Spermophilus</taxon>
    </lineage>
</organism>
<keyword evidence="7" id="KW-1133">Transmembrane helix</keyword>
<dbReference type="Gene3D" id="4.10.91.10">
    <property type="entry name" value="Cytochrome c oxidase, subunit VIIa"/>
    <property type="match status" value="1"/>
</dbReference>
<keyword evidence="6" id="KW-0809">Transit peptide</keyword>
<evidence type="ECO:0000256" key="6">
    <source>
        <dbReference type="ARBA" id="ARBA00022946"/>
    </source>
</evidence>
<evidence type="ECO:0000256" key="13">
    <source>
        <dbReference type="ARBA" id="ARBA00042325"/>
    </source>
</evidence>
<evidence type="ECO:0000256" key="9">
    <source>
        <dbReference type="ARBA" id="ARBA00023002"/>
    </source>
</evidence>
<reference evidence="14" key="1">
    <citation type="submission" date="2025-08" db="UniProtKB">
        <authorList>
            <consortium name="Ensembl"/>
        </authorList>
    </citation>
    <scope>IDENTIFICATION</scope>
</reference>
<dbReference type="InterPro" id="IPR039297">
    <property type="entry name" value="COX7a"/>
</dbReference>
<evidence type="ECO:0000256" key="2">
    <source>
        <dbReference type="ARBA" id="ARBA00004673"/>
    </source>
</evidence>
<proteinExistence type="inferred from homology"/>
<dbReference type="GO" id="GO:0016491">
    <property type="term" value="F:oxidoreductase activity"/>
    <property type="evidence" value="ECO:0007669"/>
    <property type="project" value="UniProtKB-KW"/>
</dbReference>
<evidence type="ECO:0000313" key="14">
    <source>
        <dbReference type="Ensembl" id="ENSSDAP00000000115.1"/>
    </source>
</evidence>
<dbReference type="GO" id="GO:0002082">
    <property type="term" value="P:regulation of oxidative phosphorylation"/>
    <property type="evidence" value="ECO:0007669"/>
    <property type="project" value="TreeGrafter"/>
</dbReference>
<dbReference type="Pfam" id="PF02238">
    <property type="entry name" value="COX7a"/>
    <property type="match status" value="1"/>
</dbReference>
<dbReference type="InterPro" id="IPR003177">
    <property type="entry name" value="Cytc_oxidase_su7a_met"/>
</dbReference>
<evidence type="ECO:0000256" key="7">
    <source>
        <dbReference type="ARBA" id="ARBA00022989"/>
    </source>
</evidence>
<evidence type="ECO:0000313" key="15">
    <source>
        <dbReference type="Proteomes" id="UP000694422"/>
    </source>
</evidence>
<dbReference type="GO" id="GO:0006123">
    <property type="term" value="P:mitochondrial electron transport, cytochrome c to oxygen"/>
    <property type="evidence" value="ECO:0007669"/>
    <property type="project" value="InterPro"/>
</dbReference>
<dbReference type="PANTHER" id="PTHR10510:SF15">
    <property type="entry name" value="CYTOCHROME C OXIDASE SUBUNIT 7A2, MITOCHONDRIAL"/>
    <property type="match status" value="1"/>
</dbReference>
<dbReference type="PANTHER" id="PTHR10510">
    <property type="entry name" value="CYTOCHROME C OXIDASE POLYPEPTIDE 7A"/>
    <property type="match status" value="1"/>
</dbReference>
<dbReference type="Proteomes" id="UP000694422">
    <property type="component" value="Unplaced"/>
</dbReference>
<dbReference type="Ensembl" id="ENSSDAT00000000142.1">
    <property type="protein sequence ID" value="ENSSDAP00000000115.1"/>
    <property type="gene ID" value="ENSSDAG00000000158.1"/>
</dbReference>
<dbReference type="GO" id="GO:0097250">
    <property type="term" value="P:mitochondrial respirasome assembly"/>
    <property type="evidence" value="ECO:0007669"/>
    <property type="project" value="TreeGrafter"/>
</dbReference>
<dbReference type="GO" id="GO:0045277">
    <property type="term" value="C:respiratory chain complex IV"/>
    <property type="evidence" value="ECO:0007669"/>
    <property type="project" value="InterPro"/>
</dbReference>
<accession>A0A8C9NZN4</accession>
<name>A0A8C9NZN4_SPEDA</name>
<keyword evidence="11" id="KW-0472">Membrane</keyword>
<evidence type="ECO:0000256" key="5">
    <source>
        <dbReference type="ARBA" id="ARBA00022792"/>
    </source>
</evidence>
<keyword evidence="9" id="KW-0560">Oxidoreductase</keyword>
<evidence type="ECO:0000256" key="3">
    <source>
        <dbReference type="ARBA" id="ARBA00009331"/>
    </source>
</evidence>